<feature type="modified residue" description="4-aspartylphosphate" evidence="2">
    <location>
        <position position="56"/>
    </location>
</feature>
<accession>A0ABR5SJ27</accession>
<proteinExistence type="predicted"/>
<keyword evidence="4" id="KW-0808">Transferase</keyword>
<comment type="caution">
    <text evidence="4">The sequence shown here is derived from an EMBL/GenBank/DDBJ whole genome shotgun (WGS) entry which is preliminary data.</text>
</comment>
<dbReference type="InterPro" id="IPR050595">
    <property type="entry name" value="Bact_response_regulator"/>
</dbReference>
<dbReference type="SUPFAM" id="SSF52172">
    <property type="entry name" value="CheY-like"/>
    <property type="match status" value="1"/>
</dbReference>
<dbReference type="EC" id="2.7.-.-" evidence="4"/>
<dbReference type="Gene3D" id="3.40.50.2300">
    <property type="match status" value="1"/>
</dbReference>
<name>A0ABR5SJ27_9BACT</name>
<dbReference type="SMART" id="SM00448">
    <property type="entry name" value="REC"/>
    <property type="match status" value="1"/>
</dbReference>
<evidence type="ECO:0000313" key="4">
    <source>
        <dbReference type="EMBL" id="KWT92944.1"/>
    </source>
</evidence>
<dbReference type="GO" id="GO:0016301">
    <property type="term" value="F:kinase activity"/>
    <property type="evidence" value="ECO:0007669"/>
    <property type="project" value="UniProtKB-KW"/>
</dbReference>
<dbReference type="PROSITE" id="PS50110">
    <property type="entry name" value="RESPONSE_REGULATORY"/>
    <property type="match status" value="1"/>
</dbReference>
<reference evidence="4 5" key="1">
    <citation type="submission" date="2015-11" db="EMBL/GenBank/DDBJ databases">
        <authorList>
            <person name="Lin W."/>
        </authorList>
    </citation>
    <scope>NUCLEOTIDE SEQUENCE [LARGE SCALE GENOMIC DNA]</scope>
    <source>
        <strain evidence="4 5">HCH-1</strain>
    </source>
</reference>
<organism evidence="4 5">
    <name type="scientific">Candidatus Magnetominusculus xianensis</name>
    <dbReference type="NCBI Taxonomy" id="1748249"/>
    <lineage>
        <taxon>Bacteria</taxon>
        <taxon>Pseudomonadati</taxon>
        <taxon>Nitrospirota</taxon>
        <taxon>Nitrospiria</taxon>
        <taxon>Nitrospirales</taxon>
        <taxon>Nitrospiraceae</taxon>
        <taxon>Candidatus Magnetominusculus</taxon>
    </lineage>
</organism>
<dbReference type="CDD" id="cd00156">
    <property type="entry name" value="REC"/>
    <property type="match status" value="1"/>
</dbReference>
<keyword evidence="4" id="KW-0418">Kinase</keyword>
<evidence type="ECO:0000313" key="5">
    <source>
        <dbReference type="Proteomes" id="UP000060487"/>
    </source>
</evidence>
<dbReference type="PANTHER" id="PTHR44591:SF3">
    <property type="entry name" value="RESPONSE REGULATORY DOMAIN-CONTAINING PROTEIN"/>
    <property type="match status" value="1"/>
</dbReference>
<dbReference type="InterPro" id="IPR011006">
    <property type="entry name" value="CheY-like_superfamily"/>
</dbReference>
<evidence type="ECO:0000259" key="3">
    <source>
        <dbReference type="PROSITE" id="PS50110"/>
    </source>
</evidence>
<dbReference type="Proteomes" id="UP000060487">
    <property type="component" value="Unassembled WGS sequence"/>
</dbReference>
<evidence type="ECO:0000256" key="1">
    <source>
        <dbReference type="ARBA" id="ARBA00022553"/>
    </source>
</evidence>
<evidence type="ECO:0000256" key="2">
    <source>
        <dbReference type="PROSITE-ProRule" id="PRU00169"/>
    </source>
</evidence>
<dbReference type="Pfam" id="PF00072">
    <property type="entry name" value="Response_reg"/>
    <property type="match status" value="1"/>
</dbReference>
<sequence length="126" mass="13979">MGMRNKKVLVIDDEYIVRVSCQRVLETDGYSVFLSSNVMDGLKLIEDEGFDLVITDLIMPGMDGFELLKQVRGRWPSLKVVVMTGYGTTETSDKSLELGADGVIKKPFLPEELLSVAGTIQSNYVN</sequence>
<dbReference type="InterPro" id="IPR001789">
    <property type="entry name" value="Sig_transdc_resp-reg_receiver"/>
</dbReference>
<keyword evidence="5" id="KW-1185">Reference proteome</keyword>
<dbReference type="EMBL" id="LNQR01000018">
    <property type="protein sequence ID" value="KWT92944.1"/>
    <property type="molecule type" value="Genomic_DNA"/>
</dbReference>
<gene>
    <name evidence="4" type="ORF">ASN18_0379</name>
</gene>
<feature type="domain" description="Response regulatory" evidence="3">
    <location>
        <begin position="7"/>
        <end position="121"/>
    </location>
</feature>
<dbReference type="PANTHER" id="PTHR44591">
    <property type="entry name" value="STRESS RESPONSE REGULATOR PROTEIN 1"/>
    <property type="match status" value="1"/>
</dbReference>
<keyword evidence="1 2" id="KW-0597">Phosphoprotein</keyword>
<protein>
    <submittedName>
        <fullName evidence="4">Histidine kinase</fullName>
        <ecNumber evidence="4">2.7.-.-</ecNumber>
    </submittedName>
</protein>